<evidence type="ECO:0000313" key="5">
    <source>
        <dbReference type="EMBL" id="EGZ20457.1"/>
    </source>
</evidence>
<reference evidence="5 6" key="1">
    <citation type="journal article" date="2006" name="Science">
        <title>Phytophthora genome sequences uncover evolutionary origins and mechanisms of pathogenesis.</title>
        <authorList>
            <person name="Tyler B.M."/>
            <person name="Tripathy S."/>
            <person name="Zhang X."/>
            <person name="Dehal P."/>
            <person name="Jiang R.H."/>
            <person name="Aerts A."/>
            <person name="Arredondo F.D."/>
            <person name="Baxter L."/>
            <person name="Bensasson D."/>
            <person name="Beynon J.L."/>
            <person name="Chapman J."/>
            <person name="Damasceno C.M."/>
            <person name="Dorrance A.E."/>
            <person name="Dou D."/>
            <person name="Dickerman A.W."/>
            <person name="Dubchak I.L."/>
            <person name="Garbelotto M."/>
            <person name="Gijzen M."/>
            <person name="Gordon S.G."/>
            <person name="Govers F."/>
            <person name="Grunwald N.J."/>
            <person name="Huang W."/>
            <person name="Ivors K.L."/>
            <person name="Jones R.W."/>
            <person name="Kamoun S."/>
            <person name="Krampis K."/>
            <person name="Lamour K.H."/>
            <person name="Lee M.K."/>
            <person name="McDonald W.H."/>
            <person name="Medina M."/>
            <person name="Meijer H.J."/>
            <person name="Nordberg E.K."/>
            <person name="Maclean D.J."/>
            <person name="Ospina-Giraldo M.D."/>
            <person name="Morris P.F."/>
            <person name="Phuntumart V."/>
            <person name="Putnam N.H."/>
            <person name="Rash S."/>
            <person name="Rose J.K."/>
            <person name="Sakihama Y."/>
            <person name="Salamov A.A."/>
            <person name="Savidor A."/>
            <person name="Scheuring C.F."/>
            <person name="Smith B.M."/>
            <person name="Sobral B.W."/>
            <person name="Terry A."/>
            <person name="Torto-Alalibo T.A."/>
            <person name="Win J."/>
            <person name="Xu Z."/>
            <person name="Zhang H."/>
            <person name="Grigoriev I.V."/>
            <person name="Rokhsar D.S."/>
            <person name="Boore J.L."/>
        </authorList>
    </citation>
    <scope>NUCLEOTIDE SEQUENCE [LARGE SCALE GENOMIC DNA]</scope>
    <source>
        <strain evidence="5 6">P6497</strain>
    </source>
</reference>
<evidence type="ECO:0000256" key="3">
    <source>
        <dbReference type="SAM" id="MobiDB-lite"/>
    </source>
</evidence>
<dbReference type="InterPro" id="IPR000408">
    <property type="entry name" value="Reg_chr_condens"/>
</dbReference>
<feature type="compositionally biased region" description="Polar residues" evidence="3">
    <location>
        <begin position="186"/>
        <end position="195"/>
    </location>
</feature>
<dbReference type="Pfam" id="PF25390">
    <property type="entry name" value="WD40_RLD"/>
    <property type="match status" value="1"/>
</dbReference>
<feature type="region of interest" description="Disordered" evidence="3">
    <location>
        <begin position="349"/>
        <end position="479"/>
    </location>
</feature>
<sequence>MADRLIHQRVFKVSKELNRLDMLCEQHRRHIGHRDGQPDWEQPRTPAGKANARHQTTPAFFAWNQEPQQRSQSTWQPQTPQKVARTLDMTPTRGRGTEDDAEPAPERSPFERSREEERESAAVLPPPSDHVEDEGMDEDTAIEVDGEDRSEEEEQAVDGVRSVAVSPAKEDILDRVAPSSSAASAVQTRASNPSLTVDAHSSSYRPPSSPRYRHGRRLLESDVAVPSSCSQGYAAGVTTEQADRYRMSRSSGKRFRSPAKPTLLWDDLCNSYIHQSGGNSTNSTSQNAPSFSHKRLARSAAERTFGGSSVFRTLNMDTYAWPRSGERRHVLSGPEAMDVANRAMREFLGERDQESKQSEPPVQPRQRTAQHGSVVPAAEAVEDVASASGSGNKKSKRVSFGGNSTYPQPRTLPVLADKTTQTDDSLLTARNARKQRPDAPNASQRSPARCPACDTTVGDSERPRKVPRGPEDTSAQGPQHNFRQLLGLEDSRKQQLVRIYPKYVRLRQGSEIRYRLKLTRPPSKGKAVTIHVRVIMNKIGITASPTQLVVTSKNWRQTREVTVTSSVDSELRTFQIHHKINETYDEVYNATALLPSLFVSVLQKEATFLFGFGCGNDGRLGTNGDSSITTPTPFSSRWLHPLQLACGKAHSAIVDVYSNLYCFGLGENGQLGQGEDNLESSEEPVRILQLTSTCVQFVACGANHTLCMSVDGRVYAWGDNSFGQLGMGTKSALPVGTPYRVEKLVSVRGIACGGGQSFILTKNNVLASGSNVAGQLGMGDRIDRTSFEHIPFFRKVWHSMALCENGTLFAWGFGEEGQLGLPDEDLEPTRRVALLPVVVHALSGTGATMISCGGSHT</sequence>
<feature type="repeat" description="RCC1" evidence="2">
    <location>
        <begin position="658"/>
        <end position="711"/>
    </location>
</feature>
<feature type="compositionally biased region" description="Low complexity" evidence="3">
    <location>
        <begin position="373"/>
        <end position="392"/>
    </location>
</feature>
<organism evidence="5 6">
    <name type="scientific">Phytophthora sojae (strain P6497)</name>
    <name type="common">Soybean stem and root rot agent</name>
    <name type="synonym">Phytophthora megasperma f. sp. glycines</name>
    <dbReference type="NCBI Taxonomy" id="1094619"/>
    <lineage>
        <taxon>Eukaryota</taxon>
        <taxon>Sar</taxon>
        <taxon>Stramenopiles</taxon>
        <taxon>Oomycota</taxon>
        <taxon>Peronosporomycetes</taxon>
        <taxon>Peronosporales</taxon>
        <taxon>Peronosporaceae</taxon>
        <taxon>Phytophthora</taxon>
    </lineage>
</organism>
<feature type="region of interest" description="Disordered" evidence="3">
    <location>
        <begin position="175"/>
        <end position="214"/>
    </location>
</feature>
<protein>
    <recommendedName>
        <fullName evidence="4">RCC1-like domain-containing protein</fullName>
    </recommendedName>
</protein>
<evidence type="ECO:0000313" key="6">
    <source>
        <dbReference type="Proteomes" id="UP000002640"/>
    </source>
</evidence>
<dbReference type="InterPro" id="IPR051210">
    <property type="entry name" value="Ub_ligase/GEF_domain"/>
</dbReference>
<evidence type="ECO:0000256" key="2">
    <source>
        <dbReference type="PROSITE-ProRule" id="PRU00235"/>
    </source>
</evidence>
<dbReference type="SMR" id="G4Z8A5"/>
<feature type="compositionally biased region" description="Basic and acidic residues" evidence="3">
    <location>
        <begin position="459"/>
        <end position="471"/>
    </location>
</feature>
<feature type="compositionally biased region" description="Polar residues" evidence="3">
    <location>
        <begin position="65"/>
        <end position="81"/>
    </location>
</feature>
<keyword evidence="6" id="KW-1185">Reference proteome</keyword>
<feature type="compositionally biased region" description="Basic and acidic residues" evidence="3">
    <location>
        <begin position="104"/>
        <end position="120"/>
    </location>
</feature>
<feature type="repeat" description="RCC1" evidence="2">
    <location>
        <begin position="607"/>
        <end position="657"/>
    </location>
</feature>
<gene>
    <name evidence="5" type="ORF">PHYSODRAFT_442857</name>
</gene>
<dbReference type="AlphaFoldDB" id="G4Z8A5"/>
<accession>G4Z8A5</accession>
<feature type="non-terminal residue" evidence="5">
    <location>
        <position position="857"/>
    </location>
</feature>
<dbReference type="GeneID" id="20652706"/>
<evidence type="ECO:0000256" key="1">
    <source>
        <dbReference type="ARBA" id="ARBA00022737"/>
    </source>
</evidence>
<feature type="repeat" description="RCC1" evidence="2">
    <location>
        <begin position="712"/>
        <end position="763"/>
    </location>
</feature>
<dbReference type="KEGG" id="psoj:PHYSODRAFT_442857"/>
<dbReference type="Gene3D" id="2.130.10.30">
    <property type="entry name" value="Regulator of chromosome condensation 1/beta-lactamase-inhibitor protein II"/>
    <property type="match status" value="1"/>
</dbReference>
<dbReference type="Proteomes" id="UP000002640">
    <property type="component" value="Unassembled WGS sequence"/>
</dbReference>
<dbReference type="PROSITE" id="PS00626">
    <property type="entry name" value="RCC1_2"/>
    <property type="match status" value="1"/>
</dbReference>
<dbReference type="RefSeq" id="XP_009523174.1">
    <property type="nucleotide sequence ID" value="XM_009524879.1"/>
</dbReference>
<feature type="region of interest" description="Disordered" evidence="3">
    <location>
        <begin position="29"/>
        <end position="137"/>
    </location>
</feature>
<dbReference type="OMA" id="PFFRKVW"/>
<proteinExistence type="predicted"/>
<dbReference type="PRINTS" id="PR00633">
    <property type="entry name" value="RCCNDNSATION"/>
</dbReference>
<dbReference type="PANTHER" id="PTHR22870">
    <property type="entry name" value="REGULATOR OF CHROMOSOME CONDENSATION"/>
    <property type="match status" value="1"/>
</dbReference>
<dbReference type="InParanoid" id="G4Z8A5"/>
<dbReference type="InterPro" id="IPR009091">
    <property type="entry name" value="RCC1/BLIP-II"/>
</dbReference>
<dbReference type="PANTHER" id="PTHR22870:SF408">
    <property type="entry name" value="OS09G0560450 PROTEIN"/>
    <property type="match status" value="1"/>
</dbReference>
<dbReference type="EMBL" id="JH159153">
    <property type="protein sequence ID" value="EGZ20457.1"/>
    <property type="molecule type" value="Genomic_DNA"/>
</dbReference>
<feature type="domain" description="RCC1-like" evidence="4">
    <location>
        <begin position="609"/>
        <end position="857"/>
    </location>
</feature>
<evidence type="ECO:0000259" key="4">
    <source>
        <dbReference type="Pfam" id="PF25390"/>
    </source>
</evidence>
<dbReference type="STRING" id="1094619.G4Z8A5"/>
<feature type="repeat" description="RCC1" evidence="2">
    <location>
        <begin position="806"/>
        <end position="857"/>
    </location>
</feature>
<dbReference type="PROSITE" id="PS50012">
    <property type="entry name" value="RCC1_3"/>
    <property type="match status" value="4"/>
</dbReference>
<keyword evidence="1" id="KW-0677">Repeat</keyword>
<dbReference type="SUPFAM" id="SSF50985">
    <property type="entry name" value="RCC1/BLIP-II"/>
    <property type="match status" value="1"/>
</dbReference>
<dbReference type="InterPro" id="IPR058923">
    <property type="entry name" value="RCC1-like_dom"/>
</dbReference>
<name>G4Z8A5_PHYSP</name>